<keyword evidence="2" id="KW-0472">Membrane</keyword>
<evidence type="ECO:0000313" key="3">
    <source>
        <dbReference type="EMBL" id="HJB09010.1"/>
    </source>
</evidence>
<gene>
    <name evidence="3" type="ORF">H9786_00535</name>
</gene>
<evidence type="ECO:0000256" key="2">
    <source>
        <dbReference type="SAM" id="Phobius"/>
    </source>
</evidence>
<comment type="caution">
    <text evidence="3">The sequence shown here is derived from an EMBL/GenBank/DDBJ whole genome shotgun (WGS) entry which is preliminary data.</text>
</comment>
<name>A0A9D2LAV9_9MICO</name>
<reference evidence="3" key="2">
    <citation type="submission" date="2021-04" db="EMBL/GenBank/DDBJ databases">
        <authorList>
            <person name="Gilroy R."/>
        </authorList>
    </citation>
    <scope>NUCLEOTIDE SEQUENCE</scope>
    <source>
        <strain evidence="3">ChiHjej13B12-24818</strain>
    </source>
</reference>
<dbReference type="Proteomes" id="UP000823823">
    <property type="component" value="Unassembled WGS sequence"/>
</dbReference>
<feature type="region of interest" description="Disordered" evidence="1">
    <location>
        <begin position="68"/>
        <end position="90"/>
    </location>
</feature>
<organism evidence="3 4">
    <name type="scientific">Candidatus Brachybacterium merdavium</name>
    <dbReference type="NCBI Taxonomy" id="2838513"/>
    <lineage>
        <taxon>Bacteria</taxon>
        <taxon>Bacillati</taxon>
        <taxon>Actinomycetota</taxon>
        <taxon>Actinomycetes</taxon>
        <taxon>Micrococcales</taxon>
        <taxon>Dermabacteraceae</taxon>
        <taxon>Brachybacterium</taxon>
    </lineage>
</organism>
<proteinExistence type="predicted"/>
<keyword evidence="2" id="KW-1133">Transmembrane helix</keyword>
<protein>
    <submittedName>
        <fullName evidence="3">Uncharacterized protein</fullName>
    </submittedName>
</protein>
<evidence type="ECO:0000256" key="1">
    <source>
        <dbReference type="SAM" id="MobiDB-lite"/>
    </source>
</evidence>
<accession>A0A9D2LAV9</accession>
<feature type="transmembrane region" description="Helical" evidence="2">
    <location>
        <begin position="20"/>
        <end position="44"/>
    </location>
</feature>
<keyword evidence="2" id="KW-0812">Transmembrane</keyword>
<dbReference type="AlphaFoldDB" id="A0A9D2LAV9"/>
<sequence>MFASPVLVEGDPFWDPVAWSWPAIGILLAGTVLATIVFVVWLVLQPEEPDQDTEDLVDKAVRSDRERARAIQRRLDADAGRDDTSEPDPR</sequence>
<dbReference type="EMBL" id="DWZH01000007">
    <property type="protein sequence ID" value="HJB09010.1"/>
    <property type="molecule type" value="Genomic_DNA"/>
</dbReference>
<evidence type="ECO:0000313" key="4">
    <source>
        <dbReference type="Proteomes" id="UP000823823"/>
    </source>
</evidence>
<reference evidence="3" key="1">
    <citation type="journal article" date="2021" name="PeerJ">
        <title>Extensive microbial diversity within the chicken gut microbiome revealed by metagenomics and culture.</title>
        <authorList>
            <person name="Gilroy R."/>
            <person name="Ravi A."/>
            <person name="Getino M."/>
            <person name="Pursley I."/>
            <person name="Horton D.L."/>
            <person name="Alikhan N.F."/>
            <person name="Baker D."/>
            <person name="Gharbi K."/>
            <person name="Hall N."/>
            <person name="Watson M."/>
            <person name="Adriaenssens E.M."/>
            <person name="Foster-Nyarko E."/>
            <person name="Jarju S."/>
            <person name="Secka A."/>
            <person name="Antonio M."/>
            <person name="Oren A."/>
            <person name="Chaudhuri R.R."/>
            <person name="La Ragione R."/>
            <person name="Hildebrand F."/>
            <person name="Pallen M.J."/>
        </authorList>
    </citation>
    <scope>NUCLEOTIDE SEQUENCE</scope>
    <source>
        <strain evidence="3">ChiHjej13B12-24818</strain>
    </source>
</reference>